<evidence type="ECO:0000313" key="3">
    <source>
        <dbReference type="EMBL" id="KAJ4465556.1"/>
    </source>
</evidence>
<protein>
    <submittedName>
        <fullName evidence="3">Uncharacterized protein</fullName>
    </submittedName>
</protein>
<organism evidence="3 4">
    <name type="scientific">Lentinula lateritia</name>
    <dbReference type="NCBI Taxonomy" id="40482"/>
    <lineage>
        <taxon>Eukaryota</taxon>
        <taxon>Fungi</taxon>
        <taxon>Dikarya</taxon>
        <taxon>Basidiomycota</taxon>
        <taxon>Agaricomycotina</taxon>
        <taxon>Agaricomycetes</taxon>
        <taxon>Agaricomycetidae</taxon>
        <taxon>Agaricales</taxon>
        <taxon>Marasmiineae</taxon>
        <taxon>Omphalotaceae</taxon>
        <taxon>Lentinula</taxon>
    </lineage>
</organism>
<dbReference type="AlphaFoldDB" id="A0A9W8ZTU6"/>
<feature type="chain" id="PRO_5040897062" evidence="2">
    <location>
        <begin position="21"/>
        <end position="230"/>
    </location>
</feature>
<reference evidence="3" key="2">
    <citation type="journal article" date="2023" name="Proc. Natl. Acad. Sci. U.S.A.">
        <title>A global phylogenomic analysis of the shiitake genus Lentinula.</title>
        <authorList>
            <person name="Sierra-Patev S."/>
            <person name="Min B."/>
            <person name="Naranjo-Ortiz M."/>
            <person name="Looney B."/>
            <person name="Konkel Z."/>
            <person name="Slot J.C."/>
            <person name="Sakamoto Y."/>
            <person name="Steenwyk J.L."/>
            <person name="Rokas A."/>
            <person name="Carro J."/>
            <person name="Camarero S."/>
            <person name="Ferreira P."/>
            <person name="Molpeceres G."/>
            <person name="Ruiz-Duenas F.J."/>
            <person name="Serrano A."/>
            <person name="Henrissat B."/>
            <person name="Drula E."/>
            <person name="Hughes K.W."/>
            <person name="Mata J.L."/>
            <person name="Ishikawa N.K."/>
            <person name="Vargas-Isla R."/>
            <person name="Ushijima S."/>
            <person name="Smith C.A."/>
            <person name="Donoghue J."/>
            <person name="Ahrendt S."/>
            <person name="Andreopoulos W."/>
            <person name="He G."/>
            <person name="LaButti K."/>
            <person name="Lipzen A."/>
            <person name="Ng V."/>
            <person name="Riley R."/>
            <person name="Sandor L."/>
            <person name="Barry K."/>
            <person name="Martinez A.T."/>
            <person name="Xiao Y."/>
            <person name="Gibbons J.G."/>
            <person name="Terashima K."/>
            <person name="Grigoriev I.V."/>
            <person name="Hibbett D."/>
        </authorList>
    </citation>
    <scope>NUCLEOTIDE SEQUENCE</scope>
    <source>
        <strain evidence="3">Sp2 HRB7682 ss15</strain>
    </source>
</reference>
<evidence type="ECO:0000256" key="2">
    <source>
        <dbReference type="SAM" id="SignalP"/>
    </source>
</evidence>
<keyword evidence="2" id="KW-0732">Signal</keyword>
<proteinExistence type="predicted"/>
<comment type="caution">
    <text evidence="3">The sequence shown here is derived from an EMBL/GenBank/DDBJ whole genome shotgun (WGS) entry which is preliminary data.</text>
</comment>
<name>A0A9W8ZTU6_9AGAR</name>
<accession>A0A9W8ZTU6</accession>
<sequence length="230" mass="24880">MVLSRIIVTALLAFGSITVALPVVPGDVTGTTPTPGSGSPLPHLQGSLVGDGVPLQDGMKGVSPPVGGLSPPHGNEAGGSITWRQGSSAARSSSNVRPPERRRYHPSSSEYPLEECNKESLTLDYDKEIQQDIALVKNFRNLHKRYKGIADRLSAHLDELSSFNIKPNPNVEDDCRSIALLRAIIHFVSFSAPYKGKDRKIEKLREAFQQGESPKKLRAILDGSSEPGIH</sequence>
<dbReference type="Proteomes" id="UP001150238">
    <property type="component" value="Unassembled WGS sequence"/>
</dbReference>
<feature type="compositionally biased region" description="Low complexity" evidence="1">
    <location>
        <begin position="30"/>
        <end position="42"/>
    </location>
</feature>
<dbReference type="EMBL" id="JANVFS010000050">
    <property type="protein sequence ID" value="KAJ4465556.1"/>
    <property type="molecule type" value="Genomic_DNA"/>
</dbReference>
<feature type="region of interest" description="Disordered" evidence="1">
    <location>
        <begin position="30"/>
        <end position="113"/>
    </location>
</feature>
<feature type="compositionally biased region" description="Low complexity" evidence="1">
    <location>
        <begin position="61"/>
        <end position="74"/>
    </location>
</feature>
<evidence type="ECO:0000256" key="1">
    <source>
        <dbReference type="SAM" id="MobiDB-lite"/>
    </source>
</evidence>
<reference evidence="3" key="1">
    <citation type="submission" date="2022-08" db="EMBL/GenBank/DDBJ databases">
        <authorList>
            <consortium name="DOE Joint Genome Institute"/>
            <person name="Min B."/>
            <person name="Riley R."/>
            <person name="Sierra-Patev S."/>
            <person name="Naranjo-Ortiz M."/>
            <person name="Looney B."/>
            <person name="Konkel Z."/>
            <person name="Slot J.C."/>
            <person name="Sakamoto Y."/>
            <person name="Steenwyk J.L."/>
            <person name="Rokas A."/>
            <person name="Carro J."/>
            <person name="Camarero S."/>
            <person name="Ferreira P."/>
            <person name="Molpeceres G."/>
            <person name="Ruiz-Duenas F.J."/>
            <person name="Serrano A."/>
            <person name="Henrissat B."/>
            <person name="Drula E."/>
            <person name="Hughes K.W."/>
            <person name="Mata J.L."/>
            <person name="Ishikawa N.K."/>
            <person name="Vargas-Isla R."/>
            <person name="Ushijima S."/>
            <person name="Smith C.A."/>
            <person name="Ahrendt S."/>
            <person name="Andreopoulos W."/>
            <person name="He G."/>
            <person name="Labutti K."/>
            <person name="Lipzen A."/>
            <person name="Ng V."/>
            <person name="Sandor L."/>
            <person name="Barry K."/>
            <person name="Martinez A.T."/>
            <person name="Xiao Y."/>
            <person name="Gibbons J.G."/>
            <person name="Terashima K."/>
            <person name="Hibbett D.S."/>
            <person name="Grigoriev I.V."/>
        </authorList>
    </citation>
    <scope>NUCLEOTIDE SEQUENCE</scope>
    <source>
        <strain evidence="3">Sp2 HRB7682 ss15</strain>
    </source>
</reference>
<gene>
    <name evidence="3" type="ORF">C8J55DRAFT_493448</name>
</gene>
<evidence type="ECO:0000313" key="4">
    <source>
        <dbReference type="Proteomes" id="UP001150238"/>
    </source>
</evidence>
<feature type="compositionally biased region" description="Polar residues" evidence="1">
    <location>
        <begin position="82"/>
        <end position="96"/>
    </location>
</feature>
<feature type="signal peptide" evidence="2">
    <location>
        <begin position="1"/>
        <end position="20"/>
    </location>
</feature>